<keyword evidence="2" id="KW-1185">Reference proteome</keyword>
<accession>A0AAV8WX66</accession>
<sequence length="384" mass="44764">MEDACEVVLSPAGLKSLNKGKKGKVNITKWKDNERRILRQAGKSYVTRKRQEKPAKQGPVLEKICKCQYKYGEINNALKENLFTNFYRLNHSEQNAVLVTCMQLCNIKRNITPENVREFKYFKEKIKNGVSTEDQRGKHLNRPHKIQDNLRNMVKEHIASFPTEESHYSRQKCAKMCLSSDLNIQKMFELFHEKYKEPKIKLHFYRDVFNEDLNLRFGIPRSDTCARCDLLYAKLVNAENEDERKNIKTESELHHRNAEQAYQTLKEDTERSKNDPSIVVICMDLQQVLFSPTLTHSNIFYQRQFSTYNFCIHNPATKDCVMHVWHETVAKRGSAEIASCLLIEDLPVLYTTSIPLKPGKKANIVDMCKYIEDEEARICFLTAA</sequence>
<protein>
    <submittedName>
        <fullName evidence="1">Uncharacterized protein</fullName>
    </submittedName>
</protein>
<dbReference type="Proteomes" id="UP001162156">
    <property type="component" value="Unassembled WGS sequence"/>
</dbReference>
<comment type="caution">
    <text evidence="1">The sequence shown here is derived from an EMBL/GenBank/DDBJ whole genome shotgun (WGS) entry which is preliminary data.</text>
</comment>
<evidence type="ECO:0000313" key="1">
    <source>
        <dbReference type="EMBL" id="KAJ8930801.1"/>
    </source>
</evidence>
<gene>
    <name evidence="1" type="ORF">NQ314_016357</name>
</gene>
<proteinExistence type="predicted"/>
<reference evidence="1" key="1">
    <citation type="journal article" date="2023" name="Insect Mol. Biol.">
        <title>Genome sequencing provides insights into the evolution of gene families encoding plant cell wall-degrading enzymes in longhorned beetles.</title>
        <authorList>
            <person name="Shin N.R."/>
            <person name="Okamura Y."/>
            <person name="Kirsch R."/>
            <person name="Pauchet Y."/>
        </authorList>
    </citation>
    <scope>NUCLEOTIDE SEQUENCE</scope>
    <source>
        <strain evidence="1">RBIC_L_NR</strain>
    </source>
</reference>
<dbReference type="PANTHER" id="PTHR10773:SF19">
    <property type="match status" value="1"/>
</dbReference>
<organism evidence="1 2">
    <name type="scientific">Rhamnusium bicolor</name>
    <dbReference type="NCBI Taxonomy" id="1586634"/>
    <lineage>
        <taxon>Eukaryota</taxon>
        <taxon>Metazoa</taxon>
        <taxon>Ecdysozoa</taxon>
        <taxon>Arthropoda</taxon>
        <taxon>Hexapoda</taxon>
        <taxon>Insecta</taxon>
        <taxon>Pterygota</taxon>
        <taxon>Neoptera</taxon>
        <taxon>Endopterygota</taxon>
        <taxon>Coleoptera</taxon>
        <taxon>Polyphaga</taxon>
        <taxon>Cucujiformia</taxon>
        <taxon>Chrysomeloidea</taxon>
        <taxon>Cerambycidae</taxon>
        <taxon>Lepturinae</taxon>
        <taxon>Rhagiini</taxon>
        <taxon>Rhamnusium</taxon>
    </lineage>
</organism>
<dbReference type="AlphaFoldDB" id="A0AAV8WX66"/>
<evidence type="ECO:0000313" key="2">
    <source>
        <dbReference type="Proteomes" id="UP001162156"/>
    </source>
</evidence>
<dbReference type="EMBL" id="JANEYF010004540">
    <property type="protein sequence ID" value="KAJ8930801.1"/>
    <property type="molecule type" value="Genomic_DNA"/>
</dbReference>
<dbReference type="PANTHER" id="PTHR10773">
    <property type="entry name" value="DNA-DIRECTED RNA POLYMERASES I, II, AND III SUBUNIT RPABC2"/>
    <property type="match status" value="1"/>
</dbReference>
<name>A0AAV8WX66_9CUCU</name>